<reference evidence="1" key="1">
    <citation type="journal article" date="2022" name="Int. J. Mol. Sci.">
        <title>Draft Genome of Tanacetum Coccineum: Genomic Comparison of Closely Related Tanacetum-Family Plants.</title>
        <authorList>
            <person name="Yamashiro T."/>
            <person name="Shiraishi A."/>
            <person name="Nakayama K."/>
            <person name="Satake H."/>
        </authorList>
    </citation>
    <scope>NUCLEOTIDE SEQUENCE</scope>
</reference>
<proteinExistence type="predicted"/>
<sequence>MSSISSLPPFMVRGVVDWCVTVSSLGDDDIVLVRLVLIMVTEYDPYLGGAALRPCCLQPGRVEYPFILSHTRDEDTVAFGVAALRSWCLQPWRVRYPFIPFRTHNSEPNSFTKGFVDYGFVTYGS</sequence>
<name>A0ABQ5DTK7_9ASTR</name>
<comment type="caution">
    <text evidence="1">The sequence shown here is derived from an EMBL/GenBank/DDBJ whole genome shotgun (WGS) entry which is preliminary data.</text>
</comment>
<evidence type="ECO:0000313" key="2">
    <source>
        <dbReference type="Proteomes" id="UP001151760"/>
    </source>
</evidence>
<accession>A0ABQ5DTK7</accession>
<dbReference type="Proteomes" id="UP001151760">
    <property type="component" value="Unassembled WGS sequence"/>
</dbReference>
<evidence type="ECO:0000313" key="1">
    <source>
        <dbReference type="EMBL" id="GJT42277.1"/>
    </source>
</evidence>
<dbReference type="EMBL" id="BQNB010015631">
    <property type="protein sequence ID" value="GJT42277.1"/>
    <property type="molecule type" value="Genomic_DNA"/>
</dbReference>
<reference evidence="1" key="2">
    <citation type="submission" date="2022-01" db="EMBL/GenBank/DDBJ databases">
        <authorList>
            <person name="Yamashiro T."/>
            <person name="Shiraishi A."/>
            <person name="Satake H."/>
            <person name="Nakayama K."/>
        </authorList>
    </citation>
    <scope>NUCLEOTIDE SEQUENCE</scope>
</reference>
<organism evidence="1 2">
    <name type="scientific">Tanacetum coccineum</name>
    <dbReference type="NCBI Taxonomy" id="301880"/>
    <lineage>
        <taxon>Eukaryota</taxon>
        <taxon>Viridiplantae</taxon>
        <taxon>Streptophyta</taxon>
        <taxon>Embryophyta</taxon>
        <taxon>Tracheophyta</taxon>
        <taxon>Spermatophyta</taxon>
        <taxon>Magnoliopsida</taxon>
        <taxon>eudicotyledons</taxon>
        <taxon>Gunneridae</taxon>
        <taxon>Pentapetalae</taxon>
        <taxon>asterids</taxon>
        <taxon>campanulids</taxon>
        <taxon>Asterales</taxon>
        <taxon>Asteraceae</taxon>
        <taxon>Asteroideae</taxon>
        <taxon>Anthemideae</taxon>
        <taxon>Anthemidinae</taxon>
        <taxon>Tanacetum</taxon>
    </lineage>
</organism>
<gene>
    <name evidence="1" type="ORF">Tco_0950992</name>
</gene>
<keyword evidence="2" id="KW-1185">Reference proteome</keyword>
<protein>
    <submittedName>
        <fullName evidence="1">Uncharacterized protein</fullName>
    </submittedName>
</protein>